<organism evidence="2 3">
    <name type="scientific">Ajellomyces capsulatus</name>
    <name type="common">Darling's disease fungus</name>
    <name type="synonym">Histoplasma capsulatum</name>
    <dbReference type="NCBI Taxonomy" id="5037"/>
    <lineage>
        <taxon>Eukaryota</taxon>
        <taxon>Fungi</taxon>
        <taxon>Dikarya</taxon>
        <taxon>Ascomycota</taxon>
        <taxon>Pezizomycotina</taxon>
        <taxon>Eurotiomycetes</taxon>
        <taxon>Eurotiomycetidae</taxon>
        <taxon>Onygenales</taxon>
        <taxon>Ajellomycetaceae</taxon>
        <taxon>Histoplasma</taxon>
    </lineage>
</organism>
<sequence length="216" mass="23783">MYLHHQPLSTKPLRPSIRPSSLHKFPLRQSFSTPPVSPPPPNPNSSRLRTRLHNFNNRLPRFLKSYTTPLLSAPVTHITSFLILHEITAVVPLIGLTGAFHYCGWIPALRNGAADEGVKRFGRWLRTKGWVAGEAEVRAEAMVAGGMGMGTKSSLAGNIDADKGVRLILEFATAYAITKAMMPVRIVLSVWATPWFARAVLGPLGRGVRKVFGRKT</sequence>
<name>A0A8A1M0Q5_AJECA</name>
<evidence type="ECO:0000256" key="1">
    <source>
        <dbReference type="SAM" id="MobiDB-lite"/>
    </source>
</evidence>
<accession>A0A8A1M0Q5</accession>
<feature type="region of interest" description="Disordered" evidence="1">
    <location>
        <begin position="28"/>
        <end position="48"/>
    </location>
</feature>
<dbReference type="VEuPathDB" id="FungiDB:I7I51_07677"/>
<dbReference type="PANTHER" id="PTHR28002">
    <property type="entry name" value="MIOREX COMPLEX COMPONENT 11"/>
    <property type="match status" value="1"/>
</dbReference>
<dbReference type="Pfam" id="PF10306">
    <property type="entry name" value="FLILHELTA"/>
    <property type="match status" value="1"/>
</dbReference>
<reference evidence="2" key="1">
    <citation type="submission" date="2021-01" db="EMBL/GenBank/DDBJ databases">
        <title>Chromosome-level genome assembly of a human fungal pathogen reveals clustering of transcriptionally co-regulated genes.</title>
        <authorList>
            <person name="Voorhies M."/>
            <person name="Cohen S."/>
            <person name="Shea T.P."/>
            <person name="Petrus S."/>
            <person name="Munoz J.F."/>
            <person name="Poplawski S."/>
            <person name="Goldman W.E."/>
            <person name="Michael T."/>
            <person name="Cuomo C.A."/>
            <person name="Sil A."/>
            <person name="Beyhan S."/>
        </authorList>
    </citation>
    <scope>NUCLEOTIDE SEQUENCE</scope>
    <source>
        <strain evidence="2">WU24</strain>
    </source>
</reference>
<proteinExistence type="predicted"/>
<gene>
    <name evidence="2" type="ORF">I7I51_07677</name>
</gene>
<evidence type="ECO:0000313" key="3">
    <source>
        <dbReference type="Proteomes" id="UP000663671"/>
    </source>
</evidence>
<dbReference type="OrthoDB" id="5580261at2759"/>
<protein>
    <submittedName>
        <fullName evidence="2">Uncharacterized protein</fullName>
    </submittedName>
</protein>
<dbReference type="AlphaFoldDB" id="A0A8A1M0Q5"/>
<dbReference type="PANTHER" id="PTHR28002:SF1">
    <property type="entry name" value="MIOREX COMPLEX COMPONENT 11"/>
    <property type="match status" value="1"/>
</dbReference>
<dbReference type="InterPro" id="IPR018811">
    <property type="entry name" value="MRX11"/>
</dbReference>
<evidence type="ECO:0000313" key="2">
    <source>
        <dbReference type="EMBL" id="QSS58254.1"/>
    </source>
</evidence>
<dbReference type="EMBL" id="CP069109">
    <property type="protein sequence ID" value="QSS58254.1"/>
    <property type="molecule type" value="Genomic_DNA"/>
</dbReference>
<dbReference type="GO" id="GO:0005739">
    <property type="term" value="C:mitochondrion"/>
    <property type="evidence" value="ECO:0007669"/>
    <property type="project" value="TreeGrafter"/>
</dbReference>
<dbReference type="Proteomes" id="UP000663671">
    <property type="component" value="Chromosome 2"/>
</dbReference>